<comment type="caution">
    <text evidence="2">The sequence shown here is derived from an EMBL/GenBank/DDBJ whole genome shotgun (WGS) entry which is preliminary data.</text>
</comment>
<dbReference type="AlphaFoldDB" id="A0A1V2ZY38"/>
<protein>
    <submittedName>
        <fullName evidence="2">Uncharacterized protein</fullName>
    </submittedName>
</protein>
<evidence type="ECO:0000313" key="2">
    <source>
        <dbReference type="EMBL" id="OOC09985.1"/>
    </source>
</evidence>
<dbReference type="EMBL" id="MUZR01000027">
    <property type="protein sequence ID" value="OOC09985.1"/>
    <property type="molecule type" value="Genomic_DNA"/>
</dbReference>
<dbReference type="RefSeq" id="WP_018947572.1">
    <property type="nucleotide sequence ID" value="NZ_MUZR01000027.1"/>
</dbReference>
<name>A0A1V2ZY38_9GAMM</name>
<keyword evidence="1" id="KW-0812">Transmembrane</keyword>
<accession>A0A1V2ZY38</accession>
<dbReference type="OrthoDB" id="5787113at2"/>
<organism evidence="2 3">
    <name type="scientific">Thioalkalivibrio halophilus</name>
    <dbReference type="NCBI Taxonomy" id="252474"/>
    <lineage>
        <taxon>Bacteria</taxon>
        <taxon>Pseudomonadati</taxon>
        <taxon>Pseudomonadota</taxon>
        <taxon>Gammaproteobacteria</taxon>
        <taxon>Chromatiales</taxon>
        <taxon>Ectothiorhodospiraceae</taxon>
        <taxon>Thioalkalivibrio</taxon>
    </lineage>
</organism>
<keyword evidence="1" id="KW-0472">Membrane</keyword>
<proteinExistence type="predicted"/>
<keyword evidence="1" id="KW-1133">Transmembrane helix</keyword>
<feature type="transmembrane region" description="Helical" evidence="1">
    <location>
        <begin position="58"/>
        <end position="80"/>
    </location>
</feature>
<evidence type="ECO:0000256" key="1">
    <source>
        <dbReference type="SAM" id="Phobius"/>
    </source>
</evidence>
<reference evidence="2 3" key="1">
    <citation type="submission" date="2017-02" db="EMBL/GenBank/DDBJ databases">
        <title>Genomic diversity within the haloalkaliphilic genus Thioalkalivibrio.</title>
        <authorList>
            <person name="Ahn A.-C."/>
            <person name="Meier-Kolthoff J."/>
            <person name="Overmars L."/>
            <person name="Richter M."/>
            <person name="Woyke T."/>
            <person name="Sorokin D.Y."/>
            <person name="Muyzer G."/>
        </authorList>
    </citation>
    <scope>NUCLEOTIDE SEQUENCE [LARGE SCALE GENOMIC DNA]</scope>
    <source>
        <strain evidence="2 3">HL17</strain>
    </source>
</reference>
<gene>
    <name evidence="2" type="ORF">B1A74_07960</name>
</gene>
<dbReference type="STRING" id="252474.B1A74_07960"/>
<keyword evidence="3" id="KW-1185">Reference proteome</keyword>
<feature type="transmembrane region" description="Helical" evidence="1">
    <location>
        <begin position="29"/>
        <end position="51"/>
    </location>
</feature>
<dbReference type="Proteomes" id="UP000189177">
    <property type="component" value="Unassembled WGS sequence"/>
</dbReference>
<evidence type="ECO:0000313" key="3">
    <source>
        <dbReference type="Proteomes" id="UP000189177"/>
    </source>
</evidence>
<sequence length="168" mass="18721">MGWLIPYAIAFLAAVGILSERRRASIRTRVFYAAAVLAVPPALMTGVARLVESRYGEAAFVAVVLLAFVVVPLALAWHFLRRHPHPGPPDPGLRGAGVRFLPRDESEASVIYCSDPENVPFPTCRAKSAFSHGIVLEYLFSLEYLPDWREIDRELDELVMQFRGQDSP</sequence>